<dbReference type="Pfam" id="PF08100">
    <property type="entry name" value="Dimerisation"/>
    <property type="match status" value="1"/>
</dbReference>
<evidence type="ECO:0000256" key="2">
    <source>
        <dbReference type="ARBA" id="ARBA00022679"/>
    </source>
</evidence>
<keyword evidence="8" id="KW-1185">Reference proteome</keyword>
<evidence type="ECO:0000256" key="4">
    <source>
        <dbReference type="PIRSR" id="PIRSR005739-1"/>
    </source>
</evidence>
<dbReference type="OrthoDB" id="3804952at2"/>
<protein>
    <submittedName>
        <fullName evidence="7">Hydroxyneurosporene methyltransferase</fullName>
    </submittedName>
</protein>
<dbReference type="GO" id="GO:0032259">
    <property type="term" value="P:methylation"/>
    <property type="evidence" value="ECO:0007669"/>
    <property type="project" value="UniProtKB-KW"/>
</dbReference>
<dbReference type="SUPFAM" id="SSF46785">
    <property type="entry name" value="Winged helix' DNA-binding domain"/>
    <property type="match status" value="1"/>
</dbReference>
<dbReference type="Gene3D" id="3.40.50.150">
    <property type="entry name" value="Vaccinia Virus protein VP39"/>
    <property type="match status" value="1"/>
</dbReference>
<dbReference type="InterPro" id="IPR012967">
    <property type="entry name" value="COMT_dimerisation"/>
</dbReference>
<keyword evidence="3" id="KW-0949">S-adenosyl-L-methionine</keyword>
<reference evidence="7" key="1">
    <citation type="submission" date="2021-04" db="EMBL/GenBank/DDBJ databases">
        <title>Dactylosporangium aurantiacum NRRL B-8018 full assembly.</title>
        <authorList>
            <person name="Hartkoorn R.C."/>
            <person name="Beaudoing E."/>
            <person name="Hot D."/>
        </authorList>
    </citation>
    <scope>NUCLEOTIDE SEQUENCE</scope>
    <source>
        <strain evidence="7">NRRL B-8018</strain>
    </source>
</reference>
<dbReference type="Pfam" id="PF00891">
    <property type="entry name" value="Methyltransf_2"/>
    <property type="match status" value="1"/>
</dbReference>
<name>A0A9Q9MDX6_9ACTN</name>
<dbReference type="PANTHER" id="PTHR43712">
    <property type="entry name" value="PUTATIVE (AFU_ORTHOLOGUE AFUA_4G14580)-RELATED"/>
    <property type="match status" value="1"/>
</dbReference>
<feature type="domain" description="O-methyltransferase C-terminal" evidence="5">
    <location>
        <begin position="136"/>
        <end position="343"/>
    </location>
</feature>
<feature type="active site" description="Proton acceptor" evidence="4">
    <location>
        <position position="272"/>
    </location>
</feature>
<dbReference type="GO" id="GO:0008171">
    <property type="term" value="F:O-methyltransferase activity"/>
    <property type="evidence" value="ECO:0007669"/>
    <property type="project" value="InterPro"/>
</dbReference>
<dbReference type="PIRSF" id="PIRSF005739">
    <property type="entry name" value="O-mtase"/>
    <property type="match status" value="1"/>
</dbReference>
<evidence type="ECO:0000313" key="7">
    <source>
        <dbReference type="EMBL" id="UWZ50785.1"/>
    </source>
</evidence>
<keyword evidence="2" id="KW-0808">Transferase</keyword>
<feature type="domain" description="O-methyltransferase dimerisation" evidence="6">
    <location>
        <begin position="37"/>
        <end position="112"/>
    </location>
</feature>
<evidence type="ECO:0000256" key="1">
    <source>
        <dbReference type="ARBA" id="ARBA00022603"/>
    </source>
</evidence>
<dbReference type="RefSeq" id="WP_081970543.1">
    <property type="nucleotide sequence ID" value="NZ_CP073767.1"/>
</dbReference>
<dbReference type="InterPro" id="IPR016461">
    <property type="entry name" value="COMT-like"/>
</dbReference>
<dbReference type="SUPFAM" id="SSF53335">
    <property type="entry name" value="S-adenosyl-L-methionine-dependent methyltransferases"/>
    <property type="match status" value="1"/>
</dbReference>
<dbReference type="Gene3D" id="1.10.10.10">
    <property type="entry name" value="Winged helix-like DNA-binding domain superfamily/Winged helix DNA-binding domain"/>
    <property type="match status" value="1"/>
</dbReference>
<dbReference type="Gene3D" id="1.10.287.1350">
    <property type="match status" value="1"/>
</dbReference>
<gene>
    <name evidence="7" type="ORF">Daura_28665</name>
</gene>
<evidence type="ECO:0000259" key="6">
    <source>
        <dbReference type="Pfam" id="PF08100"/>
    </source>
</evidence>
<keyword evidence="1 7" id="KW-0489">Methyltransferase</keyword>
<dbReference type="EMBL" id="CP073767">
    <property type="protein sequence ID" value="UWZ50785.1"/>
    <property type="molecule type" value="Genomic_DNA"/>
</dbReference>
<dbReference type="AlphaFoldDB" id="A0A9Q9MDX6"/>
<dbReference type="InterPro" id="IPR036390">
    <property type="entry name" value="WH_DNA-bd_sf"/>
</dbReference>
<evidence type="ECO:0000259" key="5">
    <source>
        <dbReference type="Pfam" id="PF00891"/>
    </source>
</evidence>
<dbReference type="PROSITE" id="PS51683">
    <property type="entry name" value="SAM_OMT_II"/>
    <property type="match status" value="1"/>
</dbReference>
<evidence type="ECO:0000256" key="3">
    <source>
        <dbReference type="ARBA" id="ARBA00022691"/>
    </source>
</evidence>
<dbReference type="GO" id="GO:0046983">
    <property type="term" value="F:protein dimerization activity"/>
    <property type="evidence" value="ECO:0007669"/>
    <property type="project" value="InterPro"/>
</dbReference>
<evidence type="ECO:0000313" key="8">
    <source>
        <dbReference type="Proteomes" id="UP001058003"/>
    </source>
</evidence>
<dbReference type="InterPro" id="IPR029063">
    <property type="entry name" value="SAM-dependent_MTases_sf"/>
</dbReference>
<dbReference type="PANTHER" id="PTHR43712:SF2">
    <property type="entry name" value="O-METHYLTRANSFERASE CICE"/>
    <property type="match status" value="1"/>
</dbReference>
<dbReference type="KEGG" id="daur:Daura_28665"/>
<sequence length="376" mass="40454">MSVETLPPAQLARLADGARTDLRRLQQRLSSPSAMLLELIHGSVITQSLYVAAQLGVADALRDGPLSAPELAARVQCDADALRRVLRLLASNEVFIEYPDGSFGLTPMAQALRSDVPDSMRGMAVLMGHPIHWEDWSHLIDTVRTGQPCVPALRGMDAFSYLASQPEYGAVFFQGMANMSVVETQPIVEGYDFSAFRTIVDVGGGGGALLAAVLQRATGSRGVLFDARAEVFGARDILAAHGVAERCTIAAGDLFDPVTPGADAYVLKHIIHDWPEEQALTILRNVRDAIAEDGRILLMEFVPEEGNAPHPGRLTDLMLMLLVGGRERTARGYAELLDKAGFELEEVVGTTAAVSVVVGRPKPRLRHRATDTDAAA</sequence>
<accession>A0A9Q9MDX6</accession>
<proteinExistence type="predicted"/>
<organism evidence="7 8">
    <name type="scientific">Dactylosporangium aurantiacum</name>
    <dbReference type="NCBI Taxonomy" id="35754"/>
    <lineage>
        <taxon>Bacteria</taxon>
        <taxon>Bacillati</taxon>
        <taxon>Actinomycetota</taxon>
        <taxon>Actinomycetes</taxon>
        <taxon>Micromonosporales</taxon>
        <taxon>Micromonosporaceae</taxon>
        <taxon>Dactylosporangium</taxon>
    </lineage>
</organism>
<dbReference type="InterPro" id="IPR036388">
    <property type="entry name" value="WH-like_DNA-bd_sf"/>
</dbReference>
<dbReference type="InterPro" id="IPR001077">
    <property type="entry name" value="COMT_C"/>
</dbReference>
<dbReference type="Proteomes" id="UP001058003">
    <property type="component" value="Chromosome"/>
</dbReference>